<sequence>MASLLGALAPAQLAAVVPLLGVLLPSGGLGRDAAARGAAAWWSWPGL</sequence>
<name>A0ABW9SNL8_9BURK</name>
<dbReference type="Proteomes" id="UP000735592">
    <property type="component" value="Unassembled WGS sequence"/>
</dbReference>
<evidence type="ECO:0000313" key="1">
    <source>
        <dbReference type="EMBL" id="MTW33465.1"/>
    </source>
</evidence>
<dbReference type="RefSeq" id="WP_155434858.1">
    <property type="nucleotide sequence ID" value="NZ_JBHLXK010000005.1"/>
</dbReference>
<proteinExistence type="predicted"/>
<reference evidence="1 2" key="1">
    <citation type="submission" date="2019-11" db="EMBL/GenBank/DDBJ databases">
        <title>Type strains purchased from KCTC, JCM and DSMZ.</title>
        <authorList>
            <person name="Lu H."/>
        </authorList>
    </citation>
    <scope>NUCLEOTIDE SEQUENCE [LARGE SCALE GENOMIC DNA]</scope>
    <source>
        <strain evidence="1 2">DSM 103461</strain>
    </source>
</reference>
<comment type="caution">
    <text evidence="1">The sequence shown here is derived from an EMBL/GenBank/DDBJ whole genome shotgun (WGS) entry which is preliminary data.</text>
</comment>
<gene>
    <name evidence="1" type="ORF">GM655_11575</name>
</gene>
<organism evidence="1 2">
    <name type="scientific">Pseudoduganella danionis</name>
    <dbReference type="NCBI Taxonomy" id="1890295"/>
    <lineage>
        <taxon>Bacteria</taxon>
        <taxon>Pseudomonadati</taxon>
        <taxon>Pseudomonadota</taxon>
        <taxon>Betaproteobacteria</taxon>
        <taxon>Burkholderiales</taxon>
        <taxon>Oxalobacteraceae</taxon>
        <taxon>Telluria group</taxon>
        <taxon>Pseudoduganella</taxon>
    </lineage>
</organism>
<evidence type="ECO:0000313" key="2">
    <source>
        <dbReference type="Proteomes" id="UP000735592"/>
    </source>
</evidence>
<protein>
    <submittedName>
        <fullName evidence="1">Uncharacterized protein</fullName>
    </submittedName>
</protein>
<dbReference type="EMBL" id="WNKW01000003">
    <property type="protein sequence ID" value="MTW33465.1"/>
    <property type="molecule type" value="Genomic_DNA"/>
</dbReference>
<keyword evidence="2" id="KW-1185">Reference proteome</keyword>
<accession>A0ABW9SNL8</accession>